<comment type="domain">
    <text evidence="6">Lacks alpha-helical transmembrane segments, suggesting that it resides in the membrane via beta-sheet conformations similar to those predicted for other outer membrane proteins and porin.</text>
</comment>
<comment type="subunit">
    <text evidence="6">Component of the ER-mitochondria encounter structure (ERMES) or MDM complex, composed of MMM1, MDM10, MDM12 and MDM34. Associates with the mitochondrial outer membrane sorting assembly machinery SAM(core) complex.</text>
</comment>
<comment type="function">
    <text evidence="6">Component of the ERMES/MDM complex, which serves as a molecular tether to connect the endoplasmic reticulum and mitochondria. Components of this complex are involved in the control of mitochondrial shape and protein biogenesis and may function in phospholipid exchange. MDM10 is involved in the late assembly steps of the general translocase of the mitochondrial outer membrane (TOM complex). Functions in the TOM40-specific route of the assembly of outer membrane beta-barrel proteins, including the association of TOM40 with the receptor TOM22 and small TOM proteins. Can associate with the SAM(core) complex as well as the MDM12-MMM1 complex, both involved in late steps of the major beta-barrel assembly pathway, that is responsible for biogenesis of all outer membrane beta-barrel proteins. May act as a switch that shuttles between both complexes and channels precursor proteins into the TOM40-specific pathway. Plays a role in mitochondrial morphology and in the inheritance of mitochondria.</text>
</comment>
<reference evidence="7 8" key="1">
    <citation type="journal article" date="2011" name="PLoS Pathog.">
        <title>Endophytic Life Strategies Decoded by Genome and Transcriptome Analyses of the Mutualistic Root Symbiont Piriformospora indica.</title>
        <authorList>
            <person name="Zuccaro A."/>
            <person name="Lahrmann U."/>
            <person name="Guldener U."/>
            <person name="Langen G."/>
            <person name="Pfiffi S."/>
            <person name="Biedenkopf D."/>
            <person name="Wong P."/>
            <person name="Samans B."/>
            <person name="Grimm C."/>
            <person name="Basiewicz M."/>
            <person name="Murat C."/>
            <person name="Martin F."/>
            <person name="Kogel K.H."/>
        </authorList>
    </citation>
    <scope>NUCLEOTIDE SEQUENCE [LARGE SCALE GENOMIC DNA]</scope>
    <source>
        <strain evidence="7 8">DSM 11827</strain>
    </source>
</reference>
<dbReference type="Proteomes" id="UP000007148">
    <property type="component" value="Unassembled WGS sequence"/>
</dbReference>
<dbReference type="InParanoid" id="G4T6Q1"/>
<dbReference type="GO" id="GO:0032865">
    <property type="term" value="C:ERMES complex"/>
    <property type="evidence" value="ECO:0007669"/>
    <property type="project" value="UniProtKB-UniRule"/>
</dbReference>
<proteinExistence type="inferred from homology"/>
<comment type="similarity">
    <text evidence="6">Belongs to the MDM10 family.</text>
</comment>
<evidence type="ECO:0000313" key="8">
    <source>
        <dbReference type="Proteomes" id="UP000007148"/>
    </source>
</evidence>
<protein>
    <recommendedName>
        <fullName evidence="6">Mitochondrial distribution and morphology protein 10</fullName>
    </recommendedName>
    <alternativeName>
        <fullName evidence="6">Mitochondrial inheritance component MDM10</fullName>
    </alternativeName>
</protein>
<evidence type="ECO:0000256" key="1">
    <source>
        <dbReference type="ARBA" id="ARBA00022452"/>
    </source>
</evidence>
<organism evidence="7 8">
    <name type="scientific">Serendipita indica (strain DSM 11827)</name>
    <name type="common">Root endophyte fungus</name>
    <name type="synonym">Piriformospora indica</name>
    <dbReference type="NCBI Taxonomy" id="1109443"/>
    <lineage>
        <taxon>Eukaryota</taxon>
        <taxon>Fungi</taxon>
        <taxon>Dikarya</taxon>
        <taxon>Basidiomycota</taxon>
        <taxon>Agaricomycotina</taxon>
        <taxon>Agaricomycetes</taxon>
        <taxon>Sebacinales</taxon>
        <taxon>Serendipitaceae</taxon>
        <taxon>Serendipita</taxon>
    </lineage>
</organism>
<accession>G4T6Q1</accession>
<dbReference type="PANTHER" id="PTHR28035">
    <property type="entry name" value="MITOCHONDRIAL DISTRIBUTION AND MORPHOLOGY PROTEIN 10"/>
    <property type="match status" value="1"/>
</dbReference>
<comment type="caution">
    <text evidence="7">The sequence shown here is derived from an EMBL/GenBank/DDBJ whole genome shotgun (WGS) entry which is preliminary data.</text>
</comment>
<dbReference type="PANTHER" id="PTHR28035:SF1">
    <property type="entry name" value="MITOCHONDRIAL DISTRIBUTION AND MORPHOLOGY PROTEIN 10"/>
    <property type="match status" value="1"/>
</dbReference>
<dbReference type="OMA" id="VPGYRQI"/>
<keyword evidence="3 6" id="KW-1000">Mitochondrion outer membrane</keyword>
<dbReference type="HAMAP" id="MF_03102">
    <property type="entry name" value="Mdm10"/>
    <property type="match status" value="1"/>
</dbReference>
<sequence>MQPFASYVLRKYYEATGWNEDNLYSNLTRSSNAILDFQVPRGLHFHISKAPNDVFNTTYSLNALPNLNGSLGYIFTSCELRLEPSATVALQEVVQRFKVYDQPRKPESKPEIWLAGERADTRDYLMYGRLYVPTGRLDALYTTRLGSTWQIVAAAISERQTGIQKTRNRTIDHSNILFNLQNDRGKWCSEYTWSAIDGLWGARILYNFGKTMSNDTARREASRQRRVDEGEAMEGGLKGRISAGAEVYFSAREKSGGVSTALRFTTIPDPTSLHETGNFSQPPTTITAVVNPILGHISAAYATRVSPELAVCSRFDFNAYSYESEWTMGAEWLVKRPMVDYDAGGSKTSGGEPQGMLKARISTNYDVSMFWQGRLRQMLVGLGVVSDLANRARPIRALGLEIAYFS</sequence>
<comment type="subcellular location">
    <subcellularLocation>
        <location evidence="6">Mitochondrion outer membrane</location>
        <topology evidence="6">Multi-pass membrane protein</topology>
    </subcellularLocation>
    <text evidence="6">The ERMES/MDM complex localizes to a few discrete foci (around 10 per single cell), that represent mitochondria-endoplasmic reticulum junctions. These foci are often found next to mtDNA nucleoids.</text>
</comment>
<evidence type="ECO:0000256" key="4">
    <source>
        <dbReference type="ARBA" id="ARBA00023128"/>
    </source>
</evidence>
<evidence type="ECO:0000256" key="5">
    <source>
        <dbReference type="ARBA" id="ARBA00023136"/>
    </source>
</evidence>
<dbReference type="eggNOG" id="ENOG502QUN5">
    <property type="taxonomic scope" value="Eukaryota"/>
</dbReference>
<dbReference type="OrthoDB" id="2103793at2759"/>
<evidence type="ECO:0000313" key="7">
    <source>
        <dbReference type="EMBL" id="CCA67007.1"/>
    </source>
</evidence>
<dbReference type="GO" id="GO:0070096">
    <property type="term" value="P:mitochondrial outer membrane translocase complex assembly"/>
    <property type="evidence" value="ECO:0007669"/>
    <property type="project" value="UniProtKB-UniRule"/>
</dbReference>
<dbReference type="EMBL" id="CAFZ01000008">
    <property type="protein sequence ID" value="CCA67007.1"/>
    <property type="molecule type" value="Genomic_DNA"/>
</dbReference>
<gene>
    <name evidence="6" type="primary">MDM10</name>
    <name evidence="7" type="ORF">PIIN_00844</name>
</gene>
<evidence type="ECO:0000256" key="6">
    <source>
        <dbReference type="HAMAP-Rule" id="MF_03102"/>
    </source>
</evidence>
<dbReference type="GO" id="GO:0051654">
    <property type="term" value="P:establishment of mitochondrion localization"/>
    <property type="evidence" value="ECO:0007669"/>
    <property type="project" value="TreeGrafter"/>
</dbReference>
<evidence type="ECO:0000256" key="3">
    <source>
        <dbReference type="ARBA" id="ARBA00022787"/>
    </source>
</evidence>
<keyword evidence="2 6" id="KW-0812">Transmembrane</keyword>
<dbReference type="HOGENOM" id="CLU_026505_2_0_1"/>
<dbReference type="GO" id="GO:0015914">
    <property type="term" value="P:phospholipid transport"/>
    <property type="evidence" value="ECO:0007669"/>
    <property type="project" value="TreeGrafter"/>
</dbReference>
<dbReference type="InterPro" id="IPR027539">
    <property type="entry name" value="Mdm10"/>
</dbReference>
<keyword evidence="8" id="KW-1185">Reference proteome</keyword>
<keyword evidence="5 6" id="KW-0472">Membrane</keyword>
<dbReference type="FunCoup" id="G4T6Q1">
    <property type="interactions" value="52"/>
</dbReference>
<dbReference type="GO" id="GO:1990456">
    <property type="term" value="P:mitochondrion-endoplasmic reticulum membrane tethering"/>
    <property type="evidence" value="ECO:0007669"/>
    <property type="project" value="UniProtKB-UniRule"/>
</dbReference>
<dbReference type="GO" id="GO:0001401">
    <property type="term" value="C:SAM complex"/>
    <property type="evidence" value="ECO:0007669"/>
    <property type="project" value="TreeGrafter"/>
</dbReference>
<dbReference type="AlphaFoldDB" id="G4T6Q1"/>
<dbReference type="GO" id="GO:0045040">
    <property type="term" value="P:protein insertion into mitochondrial outer membrane"/>
    <property type="evidence" value="ECO:0007669"/>
    <property type="project" value="UniProtKB-UniRule"/>
</dbReference>
<evidence type="ECO:0000256" key="2">
    <source>
        <dbReference type="ARBA" id="ARBA00022692"/>
    </source>
</evidence>
<name>G4T6Q1_SERID</name>
<dbReference type="Pfam" id="PF12519">
    <property type="entry name" value="MDM10"/>
    <property type="match status" value="1"/>
</dbReference>
<dbReference type="STRING" id="1109443.G4T6Q1"/>
<keyword evidence="4 6" id="KW-0496">Mitochondrion</keyword>
<keyword evidence="1 6" id="KW-1134">Transmembrane beta strand</keyword>